<keyword evidence="3" id="KW-1185">Reference proteome</keyword>
<evidence type="ECO:0000313" key="2">
    <source>
        <dbReference type="EMBL" id="CEP16766.1"/>
    </source>
</evidence>
<dbReference type="EMBL" id="LN733262">
    <property type="protein sequence ID" value="CEP16766.1"/>
    <property type="molecule type" value="Genomic_DNA"/>
</dbReference>
<dbReference type="OrthoDB" id="2280262at2759"/>
<keyword evidence="1" id="KW-0732">Signal</keyword>
<sequence length="182" mass="20505">MFPAAMNMFHSLVWLCFVLLSQGLVADCADAYLLVQEQISSQVEFRPISLYDERSDGSLLVKANFLDSEHATKAMIDGVQVNGVVYKASSAKETREFGELKHVQFTLLRIANQETFLFKLMESLSYYGKVLQVKNWLSGQGKTQEAKPLDRMIYLSELIAWCLQLIEVLLLFAISAVKVATV</sequence>
<accession>A0A0B7NE37</accession>
<reference evidence="2 3" key="1">
    <citation type="submission" date="2014-09" db="EMBL/GenBank/DDBJ databases">
        <authorList>
            <person name="Ellenberger Sabrina"/>
        </authorList>
    </citation>
    <scope>NUCLEOTIDE SEQUENCE [LARGE SCALE GENOMIC DNA]</scope>
    <source>
        <strain evidence="2 3">CBS 412.66</strain>
    </source>
</reference>
<feature type="signal peptide" evidence="1">
    <location>
        <begin position="1"/>
        <end position="23"/>
    </location>
</feature>
<gene>
    <name evidence="2" type="primary">PARPA_11041.1 scaffold 42168</name>
</gene>
<dbReference type="Proteomes" id="UP000054107">
    <property type="component" value="Unassembled WGS sequence"/>
</dbReference>
<name>A0A0B7NE37_9FUNG</name>
<protein>
    <recommendedName>
        <fullName evidence="4">RRM domain-containing protein</fullName>
    </recommendedName>
</protein>
<proteinExistence type="predicted"/>
<evidence type="ECO:0000313" key="3">
    <source>
        <dbReference type="Proteomes" id="UP000054107"/>
    </source>
</evidence>
<evidence type="ECO:0000256" key="1">
    <source>
        <dbReference type="SAM" id="SignalP"/>
    </source>
</evidence>
<feature type="chain" id="PRO_5002135329" description="RRM domain-containing protein" evidence="1">
    <location>
        <begin position="24"/>
        <end position="182"/>
    </location>
</feature>
<evidence type="ECO:0008006" key="4">
    <source>
        <dbReference type="Google" id="ProtNLM"/>
    </source>
</evidence>
<organism evidence="2 3">
    <name type="scientific">Parasitella parasitica</name>
    <dbReference type="NCBI Taxonomy" id="35722"/>
    <lineage>
        <taxon>Eukaryota</taxon>
        <taxon>Fungi</taxon>
        <taxon>Fungi incertae sedis</taxon>
        <taxon>Mucoromycota</taxon>
        <taxon>Mucoromycotina</taxon>
        <taxon>Mucoromycetes</taxon>
        <taxon>Mucorales</taxon>
        <taxon>Mucorineae</taxon>
        <taxon>Mucoraceae</taxon>
        <taxon>Parasitella</taxon>
    </lineage>
</organism>
<dbReference type="AlphaFoldDB" id="A0A0B7NE37"/>